<evidence type="ECO:0000313" key="3">
    <source>
        <dbReference type="Proteomes" id="UP000450012"/>
    </source>
</evidence>
<feature type="chain" id="PRO_5031139267" evidence="1">
    <location>
        <begin position="26"/>
        <end position="280"/>
    </location>
</feature>
<gene>
    <name evidence="2" type="ORF">GTP45_04710</name>
</gene>
<evidence type="ECO:0000256" key="1">
    <source>
        <dbReference type="SAM" id="SignalP"/>
    </source>
</evidence>
<keyword evidence="1" id="KW-0732">Signal</keyword>
<organism evidence="2 3">
    <name type="scientific">Duganella rivi</name>
    <dbReference type="NCBI Taxonomy" id="2666083"/>
    <lineage>
        <taxon>Bacteria</taxon>
        <taxon>Pseudomonadati</taxon>
        <taxon>Pseudomonadota</taxon>
        <taxon>Betaproteobacteria</taxon>
        <taxon>Burkholderiales</taxon>
        <taxon>Oxalobacteraceae</taxon>
        <taxon>Telluria group</taxon>
        <taxon>Duganella</taxon>
    </lineage>
</organism>
<reference evidence="2 3" key="1">
    <citation type="submission" date="2019-12" db="EMBL/GenBank/DDBJ databases">
        <title>Novel species isolated from a subtropical stream in China.</title>
        <authorList>
            <person name="Lu H."/>
        </authorList>
    </citation>
    <scope>NUCLEOTIDE SEQUENCE [LARGE SCALE GENOMIC DNA]</scope>
    <source>
        <strain evidence="2 3">FT55W</strain>
    </source>
</reference>
<proteinExistence type="predicted"/>
<sequence length="280" mass="29678">MSKLNKTVVALALAGLSMVSLSAHAHKPWLLPSSSQVEAGRDGNAWVTVDAAISEGLFDIDHQPLKLDGIEVTGPDGAKVAMENANNGKLRSTFDLKLVKTGTYKIALVSQSVFGSYKDKEGNVKRFRGTEESLAKDVPADATEVKLSRTDSRLETFVSNGDASKEVLKPTGKGLELVPVTHPTELRAGEKATFRFLLDGKPAANQGVSLIPGGVKFRGTLGEIRKSTDANGELTFVLPAAGAYMVSSSWPAAAPQVPGQPPQMPARRATYAAVVEILPE</sequence>
<feature type="signal peptide" evidence="1">
    <location>
        <begin position="1"/>
        <end position="25"/>
    </location>
</feature>
<dbReference type="InterPro" id="IPR019613">
    <property type="entry name" value="DUF4198"/>
</dbReference>
<dbReference type="Pfam" id="PF10670">
    <property type="entry name" value="DUF4198"/>
    <property type="match status" value="1"/>
</dbReference>
<accession>A0A7X4GP94</accession>
<keyword evidence="3" id="KW-1185">Reference proteome</keyword>
<dbReference type="Proteomes" id="UP000450012">
    <property type="component" value="Unassembled WGS sequence"/>
</dbReference>
<evidence type="ECO:0000313" key="2">
    <source>
        <dbReference type="EMBL" id="MYM66137.1"/>
    </source>
</evidence>
<dbReference type="AlphaFoldDB" id="A0A7X4GP94"/>
<dbReference type="EMBL" id="WWCK01000002">
    <property type="protein sequence ID" value="MYM66137.1"/>
    <property type="molecule type" value="Genomic_DNA"/>
</dbReference>
<name>A0A7X4GP94_9BURK</name>
<comment type="caution">
    <text evidence="2">The sequence shown here is derived from an EMBL/GenBank/DDBJ whole genome shotgun (WGS) entry which is preliminary data.</text>
</comment>
<dbReference type="RefSeq" id="WP_161012748.1">
    <property type="nucleotide sequence ID" value="NZ_WWCK01000002.1"/>
</dbReference>
<protein>
    <submittedName>
        <fullName evidence="2">DUF4198 domain-containing protein</fullName>
    </submittedName>
</protein>